<name>A0A2P2QPX2_RHIMU</name>
<sequence length="37" mass="4412">MMQQKVHTNTKRNSRNFKTPLTTSYPHLILELKKILT</sequence>
<organism evidence="2">
    <name type="scientific">Rhizophora mucronata</name>
    <name type="common">Asiatic mangrove</name>
    <dbReference type="NCBI Taxonomy" id="61149"/>
    <lineage>
        <taxon>Eukaryota</taxon>
        <taxon>Viridiplantae</taxon>
        <taxon>Streptophyta</taxon>
        <taxon>Embryophyta</taxon>
        <taxon>Tracheophyta</taxon>
        <taxon>Spermatophyta</taxon>
        <taxon>Magnoliopsida</taxon>
        <taxon>eudicotyledons</taxon>
        <taxon>Gunneridae</taxon>
        <taxon>Pentapetalae</taxon>
        <taxon>rosids</taxon>
        <taxon>fabids</taxon>
        <taxon>Malpighiales</taxon>
        <taxon>Rhizophoraceae</taxon>
        <taxon>Rhizophora</taxon>
    </lineage>
</organism>
<feature type="region of interest" description="Disordered" evidence="1">
    <location>
        <begin position="1"/>
        <end position="20"/>
    </location>
</feature>
<protein>
    <submittedName>
        <fullName evidence="2">Uncharacterized protein</fullName>
    </submittedName>
</protein>
<dbReference type="AlphaFoldDB" id="A0A2P2QPX2"/>
<reference evidence="2" key="1">
    <citation type="submission" date="2018-02" db="EMBL/GenBank/DDBJ databases">
        <title>Rhizophora mucronata_Transcriptome.</title>
        <authorList>
            <person name="Meera S.P."/>
            <person name="Sreeshan A."/>
            <person name="Augustine A."/>
        </authorList>
    </citation>
    <scope>NUCLEOTIDE SEQUENCE</scope>
    <source>
        <tissue evidence="2">Leaf</tissue>
    </source>
</reference>
<dbReference type="EMBL" id="GGEC01088440">
    <property type="protein sequence ID" value="MBX68924.1"/>
    <property type="molecule type" value="Transcribed_RNA"/>
</dbReference>
<evidence type="ECO:0000256" key="1">
    <source>
        <dbReference type="SAM" id="MobiDB-lite"/>
    </source>
</evidence>
<evidence type="ECO:0000313" key="2">
    <source>
        <dbReference type="EMBL" id="MBX68924.1"/>
    </source>
</evidence>
<accession>A0A2P2QPX2</accession>
<proteinExistence type="predicted"/>